<dbReference type="Proteomes" id="UP001620645">
    <property type="component" value="Unassembled WGS sequence"/>
</dbReference>
<proteinExistence type="predicted"/>
<comment type="caution">
    <text evidence="1">The sequence shown here is derived from an EMBL/GenBank/DDBJ whole genome shotgun (WGS) entry which is preliminary data.</text>
</comment>
<sequence>MVGGGQLADRRPFKLGTGLKAKHVNKMRSFVPYQQRQRFRTILLTKVRNQKVLATALSQLLHRQTCQFNQRHVLRDNVFRRYVMRRDEFKI</sequence>
<dbReference type="EMBL" id="JBICCN010000168">
    <property type="protein sequence ID" value="KAL3088049.1"/>
    <property type="molecule type" value="Genomic_DNA"/>
</dbReference>
<protein>
    <submittedName>
        <fullName evidence="1">Uncharacterized protein</fullName>
    </submittedName>
</protein>
<name>A0ABD2JBQ2_HETSC</name>
<gene>
    <name evidence="1" type="ORF">niasHS_009335</name>
</gene>
<organism evidence="1 2">
    <name type="scientific">Heterodera schachtii</name>
    <name type="common">Sugarbeet cyst nematode worm</name>
    <name type="synonym">Tylenchus schachtii</name>
    <dbReference type="NCBI Taxonomy" id="97005"/>
    <lineage>
        <taxon>Eukaryota</taxon>
        <taxon>Metazoa</taxon>
        <taxon>Ecdysozoa</taxon>
        <taxon>Nematoda</taxon>
        <taxon>Chromadorea</taxon>
        <taxon>Rhabditida</taxon>
        <taxon>Tylenchina</taxon>
        <taxon>Tylenchomorpha</taxon>
        <taxon>Tylenchoidea</taxon>
        <taxon>Heteroderidae</taxon>
        <taxon>Heteroderinae</taxon>
        <taxon>Heterodera</taxon>
    </lineage>
</organism>
<evidence type="ECO:0000313" key="2">
    <source>
        <dbReference type="Proteomes" id="UP001620645"/>
    </source>
</evidence>
<evidence type="ECO:0000313" key="1">
    <source>
        <dbReference type="EMBL" id="KAL3088049.1"/>
    </source>
</evidence>
<keyword evidence="2" id="KW-1185">Reference proteome</keyword>
<dbReference type="AlphaFoldDB" id="A0ABD2JBQ2"/>
<accession>A0ABD2JBQ2</accession>
<reference evidence="1 2" key="1">
    <citation type="submission" date="2024-10" db="EMBL/GenBank/DDBJ databases">
        <authorList>
            <person name="Kim D."/>
        </authorList>
    </citation>
    <scope>NUCLEOTIDE SEQUENCE [LARGE SCALE GENOMIC DNA]</scope>
    <source>
        <strain evidence="1">Taebaek</strain>
    </source>
</reference>